<dbReference type="Proteomes" id="UP000279600">
    <property type="component" value="Chromosome"/>
</dbReference>
<dbReference type="PANTHER" id="PTHR43685:SF2">
    <property type="entry name" value="GLYCOSYLTRANSFERASE 2-LIKE DOMAIN-CONTAINING PROTEIN"/>
    <property type="match status" value="1"/>
</dbReference>
<dbReference type="EMBL" id="CP034549">
    <property type="protein sequence ID" value="AZQ43684.1"/>
    <property type="molecule type" value="Genomic_DNA"/>
</dbReference>
<dbReference type="Pfam" id="PF00535">
    <property type="entry name" value="Glycos_transf_2"/>
    <property type="match status" value="1"/>
</dbReference>
<protein>
    <submittedName>
        <fullName evidence="2">Glycosyltransferase family 2 protein</fullName>
    </submittedName>
</protein>
<dbReference type="GO" id="GO:0016740">
    <property type="term" value="F:transferase activity"/>
    <property type="evidence" value="ECO:0007669"/>
    <property type="project" value="UniProtKB-KW"/>
</dbReference>
<dbReference type="SUPFAM" id="SSF53448">
    <property type="entry name" value="Nucleotide-diphospho-sugar transferases"/>
    <property type="match status" value="1"/>
</dbReference>
<reference evidence="2 3" key="1">
    <citation type="submission" date="2018-12" db="EMBL/GenBank/DDBJ databases">
        <title>Complete genome of Nonlabens sp. MJ115.</title>
        <authorList>
            <person name="Choi H.S."/>
            <person name="Jung J."/>
        </authorList>
    </citation>
    <scope>NUCLEOTIDE SEQUENCE [LARGE SCALE GENOMIC DNA]</scope>
    <source>
        <strain evidence="2 3">MJ115</strain>
    </source>
</reference>
<gene>
    <name evidence="2" type="ORF">EJ995_05370</name>
</gene>
<feature type="domain" description="Glycosyltransferase 2-like" evidence="1">
    <location>
        <begin position="5"/>
        <end position="123"/>
    </location>
</feature>
<dbReference type="CDD" id="cd00761">
    <property type="entry name" value="Glyco_tranf_GTA_type"/>
    <property type="match status" value="1"/>
</dbReference>
<dbReference type="RefSeq" id="WP_126446379.1">
    <property type="nucleotide sequence ID" value="NZ_CP034549.1"/>
</dbReference>
<evidence type="ECO:0000259" key="1">
    <source>
        <dbReference type="Pfam" id="PF00535"/>
    </source>
</evidence>
<evidence type="ECO:0000313" key="2">
    <source>
        <dbReference type="EMBL" id="AZQ43684.1"/>
    </source>
</evidence>
<dbReference type="OrthoDB" id="6307329at2"/>
<organism evidence="2 3">
    <name type="scientific">Nonlabens ponticola</name>
    <dbReference type="NCBI Taxonomy" id="2496866"/>
    <lineage>
        <taxon>Bacteria</taxon>
        <taxon>Pseudomonadati</taxon>
        <taxon>Bacteroidota</taxon>
        <taxon>Flavobacteriia</taxon>
        <taxon>Flavobacteriales</taxon>
        <taxon>Flavobacteriaceae</taxon>
        <taxon>Nonlabens</taxon>
    </lineage>
</organism>
<keyword evidence="3" id="KW-1185">Reference proteome</keyword>
<dbReference type="AlphaFoldDB" id="A0A3S9MX11"/>
<dbReference type="PANTHER" id="PTHR43685">
    <property type="entry name" value="GLYCOSYLTRANSFERASE"/>
    <property type="match status" value="1"/>
</dbReference>
<sequence length="313" mass="35887">MDILVVIPVYNKASTLQRAVESAVNQTYAAREVLIIDDGSNDGSERIADQLVNEKIRVIHQNNQGVSAARNAGIAYAQENDFTQIALLDADDYWTNEHLATIKELFEKFPTAQVFATNYLLKRKRKTLETKFSNLKNSEPQVLLEPFFKYNYLNPTLRCSSIVIETSALEKVGLFNTDYTHFEDIDWFIRIGIHLKIAFSKKITLYVDESAENRSNKVAMSQRRYPDFSDYDDYASTNNALSKYLSLNRYGIAIAYRLVNDISGAHKYQNIVDVNHLTKKQQSLLKMNRIQLKSLRKTQRILGNLGFHVRSGK</sequence>
<dbReference type="Gene3D" id="3.90.550.10">
    <property type="entry name" value="Spore Coat Polysaccharide Biosynthesis Protein SpsA, Chain A"/>
    <property type="match status" value="1"/>
</dbReference>
<name>A0A3S9MX11_9FLAO</name>
<accession>A0A3S9MX11</accession>
<dbReference type="InterPro" id="IPR001173">
    <property type="entry name" value="Glyco_trans_2-like"/>
</dbReference>
<dbReference type="InterPro" id="IPR050834">
    <property type="entry name" value="Glycosyltransf_2"/>
</dbReference>
<dbReference type="KEGG" id="noj:EJ995_05370"/>
<proteinExistence type="predicted"/>
<keyword evidence="2" id="KW-0808">Transferase</keyword>
<evidence type="ECO:0000313" key="3">
    <source>
        <dbReference type="Proteomes" id="UP000279600"/>
    </source>
</evidence>
<dbReference type="InterPro" id="IPR029044">
    <property type="entry name" value="Nucleotide-diphossugar_trans"/>
</dbReference>